<reference evidence="2 3" key="1">
    <citation type="submission" date="2013-08" db="EMBL/GenBank/DDBJ databases">
        <authorList>
            <person name="Weinstock G."/>
            <person name="Sodergren E."/>
            <person name="Wylie T."/>
            <person name="Fulton L."/>
            <person name="Fulton R."/>
            <person name="Fronick C."/>
            <person name="O'Laughlin M."/>
            <person name="Godfrey J."/>
            <person name="Miner T."/>
            <person name="Herter B."/>
            <person name="Appelbaum E."/>
            <person name="Cordes M."/>
            <person name="Lek S."/>
            <person name="Wollam A."/>
            <person name="Pepin K.H."/>
            <person name="Palsikar V.B."/>
            <person name="Mitreva M."/>
            <person name="Wilson R.K."/>
        </authorList>
    </citation>
    <scope>NUCLEOTIDE SEQUENCE [LARGE SCALE GENOMIC DNA]</scope>
    <source>
        <strain evidence="2 3">ATCC BAA-474</strain>
    </source>
</reference>
<evidence type="ECO:0000313" key="3">
    <source>
        <dbReference type="Proteomes" id="UP000017081"/>
    </source>
</evidence>
<feature type="transmembrane region" description="Helical" evidence="1">
    <location>
        <begin position="474"/>
        <end position="499"/>
    </location>
</feature>
<keyword evidence="1" id="KW-1133">Transmembrane helix</keyword>
<feature type="transmembrane region" description="Helical" evidence="1">
    <location>
        <begin position="95"/>
        <end position="118"/>
    </location>
</feature>
<dbReference type="HOGENOM" id="CLU_040132_0_0_0"/>
<dbReference type="InterPro" id="IPR004697">
    <property type="entry name" value="AbgT"/>
</dbReference>
<dbReference type="Proteomes" id="UP000017081">
    <property type="component" value="Unassembled WGS sequence"/>
</dbReference>
<dbReference type="PANTHER" id="PTHR30282">
    <property type="entry name" value="P-AMINOBENZOYL GLUTAMATE TRANSPORTER"/>
    <property type="match status" value="1"/>
</dbReference>
<dbReference type="PATRIC" id="fig|1319815.3.peg.385"/>
<feature type="transmembrane region" description="Helical" evidence="1">
    <location>
        <begin position="130"/>
        <end position="160"/>
    </location>
</feature>
<feature type="transmembrane region" description="Helical" evidence="1">
    <location>
        <begin position="269"/>
        <end position="285"/>
    </location>
</feature>
<feature type="transmembrane region" description="Helical" evidence="1">
    <location>
        <begin position="413"/>
        <end position="432"/>
    </location>
</feature>
<feature type="transmembrane region" description="Helical" evidence="1">
    <location>
        <begin position="172"/>
        <end position="198"/>
    </location>
</feature>
<protein>
    <submittedName>
        <fullName evidence="2">AbgT transporter family protein</fullName>
    </submittedName>
</protein>
<dbReference type="AlphaFoldDB" id="U7VF20"/>
<feature type="transmembrane region" description="Helical" evidence="1">
    <location>
        <begin position="347"/>
        <end position="366"/>
    </location>
</feature>
<proteinExistence type="predicted"/>
<keyword evidence="3" id="KW-1185">Reference proteome</keyword>
<comment type="caution">
    <text evidence="2">The sequence shown here is derived from an EMBL/GenBank/DDBJ whole genome shotgun (WGS) entry which is preliminary data.</text>
</comment>
<feature type="transmembrane region" description="Helical" evidence="1">
    <location>
        <begin position="34"/>
        <end position="54"/>
    </location>
</feature>
<gene>
    <name evidence="2" type="ORF">HMPREF0202_00401</name>
</gene>
<sequence>MIVGGELMGKVNERKKHGILDWIEKVGNKIPHPFMLFFFLSVFIILLSWGLNYLDVGVIDPVKNEVVKVKNLLSSEGINFMLQNTIKNFTGFSPLGLVLVMTLGIGLAEHVGLVSAFMRNTILNSSPKVITFMIMLIGICGNIASDAAIVVVPVISAFIFCSLGKHPLAGIAVGYAATTAGFSANLIVAGTDALLAGISTEAMKIVNPNITVSVVDNWYFMGVSTFLLAIVGTVVTEKIIEPRLGKYTGKKIIEREAVNQVEKKALKKAGIYVSMYILFLVAIVYPKNSFLRNPTTGSLLNSPLLNAIIPLLLILFLIAGITYGKGVGKIKDMSDIPKYMTLGIKDMSSYIVLVFMIGQFIAYFNWSKLGFVLAVEGADLLKNLNLRGIPLFVMFILLSAFINLFIGSGSAKWALLAPIFIPMFYMLGYNPALTQMLYRIGDSTTNVISPLFPYMPIVLGLAQEYEEDSGVGTVISLMLPYTIAMLIMWIIMAIIWIYLGIPLGPGAPIDI</sequence>
<keyword evidence="1" id="KW-0812">Transmembrane</keyword>
<dbReference type="GO" id="GO:1902604">
    <property type="term" value="P:p-aminobenzoyl-glutamate transmembrane transport"/>
    <property type="evidence" value="ECO:0007669"/>
    <property type="project" value="InterPro"/>
</dbReference>
<accession>U7VF20</accession>
<dbReference type="EMBL" id="AXZF01000015">
    <property type="protein sequence ID" value="ERT69709.1"/>
    <property type="molecule type" value="Genomic_DNA"/>
</dbReference>
<feature type="transmembrane region" description="Helical" evidence="1">
    <location>
        <begin position="386"/>
        <end position="406"/>
    </location>
</feature>
<dbReference type="STRING" id="1319815.HMPREF0202_00401"/>
<dbReference type="PANTHER" id="PTHR30282:SF0">
    <property type="entry name" value="P-AMINOBENZOYL-GLUTAMATE TRANSPORT PROTEIN"/>
    <property type="match status" value="1"/>
</dbReference>
<evidence type="ECO:0000256" key="1">
    <source>
        <dbReference type="SAM" id="Phobius"/>
    </source>
</evidence>
<feature type="transmembrane region" description="Helical" evidence="1">
    <location>
        <begin position="218"/>
        <end position="236"/>
    </location>
</feature>
<organism evidence="2 3">
    <name type="scientific">Cetobacterium somerae ATCC BAA-474</name>
    <dbReference type="NCBI Taxonomy" id="1319815"/>
    <lineage>
        <taxon>Bacteria</taxon>
        <taxon>Fusobacteriati</taxon>
        <taxon>Fusobacteriota</taxon>
        <taxon>Fusobacteriia</taxon>
        <taxon>Fusobacteriales</taxon>
        <taxon>Fusobacteriaceae</taxon>
        <taxon>Cetobacterium</taxon>
    </lineage>
</organism>
<name>U7VF20_9FUSO</name>
<evidence type="ECO:0000313" key="2">
    <source>
        <dbReference type="EMBL" id="ERT69709.1"/>
    </source>
</evidence>
<keyword evidence="1" id="KW-0472">Membrane</keyword>
<feature type="transmembrane region" description="Helical" evidence="1">
    <location>
        <begin position="305"/>
        <end position="326"/>
    </location>
</feature>
<dbReference type="eggNOG" id="COG2978">
    <property type="taxonomic scope" value="Bacteria"/>
</dbReference>
<dbReference type="GO" id="GO:0015558">
    <property type="term" value="F:secondary active p-aminobenzoyl-glutamate transmembrane transporter activity"/>
    <property type="evidence" value="ECO:0007669"/>
    <property type="project" value="InterPro"/>
</dbReference>
<dbReference type="Pfam" id="PF03806">
    <property type="entry name" value="ABG_transport"/>
    <property type="match status" value="1"/>
</dbReference>